<proteinExistence type="predicted"/>
<reference evidence="2" key="1">
    <citation type="submission" date="2020-06" db="EMBL/GenBank/DDBJ databases">
        <authorList>
            <consortium name="Plant Systems Biology data submission"/>
        </authorList>
    </citation>
    <scope>NUCLEOTIDE SEQUENCE</scope>
    <source>
        <strain evidence="2">D6</strain>
    </source>
</reference>
<gene>
    <name evidence="2" type="ORF">SEMRO_522_G159640.1</name>
</gene>
<feature type="signal peptide" evidence="1">
    <location>
        <begin position="1"/>
        <end position="16"/>
    </location>
</feature>
<evidence type="ECO:0000256" key="1">
    <source>
        <dbReference type="SAM" id="SignalP"/>
    </source>
</evidence>
<name>A0A9N8E0B5_9STRA</name>
<sequence length="282" mass="30035">MKTFALLLSFLAATQAANLRSTTSAQDELKQEDQQARNLQLINADLLNGLIGTFFEPQIDDLLQGVLGDNFDPIYLGQETTIQTEELELALPPNGLVTCQSSASITYGLGYISGLSSIQVNSLELVPGTENINIGMQNILTPSATWSGTWLVNATLDSLTAETSVTLSAQACGIPLEQKVTGTTTLQTPSLQASLTMGGDTDNLILLTSTSEITTAQAETIDLEFGAVDAGIELGGTLIPDFALGNSFDSFLLNQLVNELEPRIVDLLNQALTEQLPISLQQ</sequence>
<protein>
    <submittedName>
        <fullName evidence="2">Uncharacterized protein</fullName>
    </submittedName>
</protein>
<dbReference type="Proteomes" id="UP001153069">
    <property type="component" value="Unassembled WGS sequence"/>
</dbReference>
<dbReference type="AlphaFoldDB" id="A0A9N8E0B5"/>
<evidence type="ECO:0000313" key="2">
    <source>
        <dbReference type="EMBL" id="CAB9512177.1"/>
    </source>
</evidence>
<evidence type="ECO:0000313" key="3">
    <source>
        <dbReference type="Proteomes" id="UP001153069"/>
    </source>
</evidence>
<accession>A0A9N8E0B5</accession>
<feature type="chain" id="PRO_5040430962" evidence="1">
    <location>
        <begin position="17"/>
        <end position="282"/>
    </location>
</feature>
<organism evidence="2 3">
    <name type="scientific">Seminavis robusta</name>
    <dbReference type="NCBI Taxonomy" id="568900"/>
    <lineage>
        <taxon>Eukaryota</taxon>
        <taxon>Sar</taxon>
        <taxon>Stramenopiles</taxon>
        <taxon>Ochrophyta</taxon>
        <taxon>Bacillariophyta</taxon>
        <taxon>Bacillariophyceae</taxon>
        <taxon>Bacillariophycidae</taxon>
        <taxon>Naviculales</taxon>
        <taxon>Naviculaceae</taxon>
        <taxon>Seminavis</taxon>
    </lineage>
</organism>
<comment type="caution">
    <text evidence="2">The sequence shown here is derived from an EMBL/GenBank/DDBJ whole genome shotgun (WGS) entry which is preliminary data.</text>
</comment>
<keyword evidence="1" id="KW-0732">Signal</keyword>
<keyword evidence="3" id="KW-1185">Reference proteome</keyword>
<dbReference type="EMBL" id="CAICTM010000521">
    <property type="protein sequence ID" value="CAB9512177.1"/>
    <property type="molecule type" value="Genomic_DNA"/>
</dbReference>